<sequence length="106" mass="11602">MSIPSLPIPSNPTESLLSTLNGKMDMLNSIATAVQENISTTGGLLNGLLKDFIKDLPIITHEIQRLKGIERSIFNLVLMVSITLAIAVFALIFYIYSRVNGILNKT</sequence>
<protein>
    <submittedName>
        <fullName evidence="2">Uncharacterized protein</fullName>
    </submittedName>
</protein>
<evidence type="ECO:0000256" key="1">
    <source>
        <dbReference type="SAM" id="Phobius"/>
    </source>
</evidence>
<evidence type="ECO:0000313" key="2">
    <source>
        <dbReference type="EMBL" id="QHT05063.1"/>
    </source>
</evidence>
<keyword evidence="1" id="KW-0472">Membrane</keyword>
<dbReference type="AlphaFoldDB" id="A0A6C0CL93"/>
<keyword evidence="1" id="KW-0812">Transmembrane</keyword>
<dbReference type="EMBL" id="MN739449">
    <property type="protein sequence ID" value="QHT05063.1"/>
    <property type="molecule type" value="Genomic_DNA"/>
</dbReference>
<proteinExistence type="predicted"/>
<reference evidence="2" key="1">
    <citation type="journal article" date="2020" name="Nature">
        <title>Giant virus diversity and host interactions through global metagenomics.</title>
        <authorList>
            <person name="Schulz F."/>
            <person name="Roux S."/>
            <person name="Paez-Espino D."/>
            <person name="Jungbluth S."/>
            <person name="Walsh D.A."/>
            <person name="Denef V.J."/>
            <person name="McMahon K.D."/>
            <person name="Konstantinidis K.T."/>
            <person name="Eloe-Fadrosh E.A."/>
            <person name="Kyrpides N.C."/>
            <person name="Woyke T."/>
        </authorList>
    </citation>
    <scope>NUCLEOTIDE SEQUENCE</scope>
    <source>
        <strain evidence="2">GVMAG-M-3300021354-14</strain>
    </source>
</reference>
<name>A0A6C0CL93_9ZZZZ</name>
<keyword evidence="1" id="KW-1133">Transmembrane helix</keyword>
<accession>A0A6C0CL93</accession>
<organism evidence="2">
    <name type="scientific">viral metagenome</name>
    <dbReference type="NCBI Taxonomy" id="1070528"/>
    <lineage>
        <taxon>unclassified sequences</taxon>
        <taxon>metagenomes</taxon>
        <taxon>organismal metagenomes</taxon>
    </lineage>
</organism>
<feature type="transmembrane region" description="Helical" evidence="1">
    <location>
        <begin position="73"/>
        <end position="96"/>
    </location>
</feature>